<sequence>MLRFAPRYGMISPCLRRPAGRVPQAVNDNPASLRPTTMSPHTLGPRTLASLRGPTRHAAPRSEPIGLPAPTREDEKALLAAALRLFASHGHAAARQAARAARAAADNDDQALMHWWTAVCHTLDRNQAHALRRHLAERA</sequence>
<name>A0ABQ6P3Y2_9SPHN</name>
<evidence type="ECO:0000313" key="2">
    <source>
        <dbReference type="EMBL" id="GMM59269.1"/>
    </source>
</evidence>
<comment type="caution">
    <text evidence="2">The sequence shown here is derived from an EMBL/GenBank/DDBJ whole genome shotgun (WGS) entry which is preliminary data.</text>
</comment>
<feature type="region of interest" description="Disordered" evidence="1">
    <location>
        <begin position="21"/>
        <end position="70"/>
    </location>
</feature>
<evidence type="ECO:0000256" key="1">
    <source>
        <dbReference type="SAM" id="MobiDB-lite"/>
    </source>
</evidence>
<dbReference type="Proteomes" id="UP001187221">
    <property type="component" value="Unassembled WGS sequence"/>
</dbReference>
<protein>
    <recommendedName>
        <fullName evidence="4">DUF2285 domain-containing protein</fullName>
    </recommendedName>
</protein>
<dbReference type="EMBL" id="BTFW01000001">
    <property type="protein sequence ID" value="GMM59269.1"/>
    <property type="molecule type" value="Genomic_DNA"/>
</dbReference>
<evidence type="ECO:0000313" key="3">
    <source>
        <dbReference type="Proteomes" id="UP001187221"/>
    </source>
</evidence>
<gene>
    <name evidence="2" type="ORF">NUTIK01_00460</name>
</gene>
<keyword evidence="3" id="KW-1185">Reference proteome</keyword>
<reference evidence="2 3" key="1">
    <citation type="submission" date="2023-06" db="EMBL/GenBank/DDBJ databases">
        <title>Draft genome sequence of Novosphingobium sp. strain IK01.</title>
        <authorList>
            <person name="Hatamoto M."/>
            <person name="Ikarashi T."/>
            <person name="Yamaguchi T."/>
        </authorList>
    </citation>
    <scope>NUCLEOTIDE SEQUENCE [LARGE SCALE GENOMIC DNA]</scope>
    <source>
        <strain evidence="2 3">IK01</strain>
    </source>
</reference>
<dbReference type="RefSeq" id="WP_317973131.1">
    <property type="nucleotide sequence ID" value="NZ_BTFW01000001.1"/>
</dbReference>
<accession>A0ABQ6P3Y2</accession>
<organism evidence="2 3">
    <name type="scientific">Novosphingobium pituita</name>
    <dbReference type="NCBI Taxonomy" id="3056842"/>
    <lineage>
        <taxon>Bacteria</taxon>
        <taxon>Pseudomonadati</taxon>
        <taxon>Pseudomonadota</taxon>
        <taxon>Alphaproteobacteria</taxon>
        <taxon>Sphingomonadales</taxon>
        <taxon>Sphingomonadaceae</taxon>
        <taxon>Novosphingobium</taxon>
    </lineage>
</organism>
<evidence type="ECO:0008006" key="4">
    <source>
        <dbReference type="Google" id="ProtNLM"/>
    </source>
</evidence>
<proteinExistence type="predicted"/>
<feature type="compositionally biased region" description="Polar residues" evidence="1">
    <location>
        <begin position="26"/>
        <end position="40"/>
    </location>
</feature>